<feature type="transmembrane region" description="Helical" evidence="1">
    <location>
        <begin position="322"/>
        <end position="339"/>
    </location>
</feature>
<dbReference type="Pfam" id="PF03594">
    <property type="entry name" value="BenE"/>
    <property type="match status" value="1"/>
</dbReference>
<feature type="transmembrane region" description="Helical" evidence="1">
    <location>
        <begin position="95"/>
        <end position="115"/>
    </location>
</feature>
<feature type="transmembrane region" description="Helical" evidence="1">
    <location>
        <begin position="291"/>
        <end position="315"/>
    </location>
</feature>
<feature type="transmembrane region" description="Helical" evidence="1">
    <location>
        <begin position="12"/>
        <end position="32"/>
    </location>
</feature>
<reference evidence="2 3" key="1">
    <citation type="submission" date="2020-09" db="EMBL/GenBank/DDBJ databases">
        <title>Marinomonas sp. nov., isolated from the cysticercosis algae of Qingdao, China.</title>
        <authorList>
            <person name="Sun X."/>
        </authorList>
    </citation>
    <scope>NUCLEOTIDE SEQUENCE [LARGE SCALE GENOMIC DNA]</scope>
    <source>
        <strain evidence="2 3">SM2066</strain>
    </source>
</reference>
<keyword evidence="1" id="KW-1133">Transmembrane helix</keyword>
<dbReference type="NCBIfam" id="TIGR00843">
    <property type="entry name" value="benE"/>
    <property type="match status" value="1"/>
</dbReference>
<keyword evidence="3" id="KW-1185">Reference proteome</keyword>
<dbReference type="InterPro" id="IPR004711">
    <property type="entry name" value="Benzoate_Transporter"/>
</dbReference>
<accession>A0ABR8P4W2</accession>
<sequence length="390" mass="40880">MLRILNDASLSAVVAGFVAVLIGFASSVAIVFQAAQSAGADASIIVSWIMALGFGMGVTCFFLSLWYRSPVITAWSTPGAALLATSLGSISYSEAIGVFVFSGVLVLLTGLSGLFDKIMRLVPLPIACAMLAGVLFKFGLSIFDSMMSDVFLVGVMLITYLVSKRLIPRYAVLFVLASGVVFVLTRSDAHLLSNIPFNLGTPVWVWPEWNISALIGIGLPLYIVTMTAQNIPGVAVMRSSGYHTPVSPLLSWTGFTSIVLAPLGGFAFNLAAITAAICAGDECHKDPKRRYIAGLSAGVFYVLAGLAGTSVVALFSIFPATMISALAGIALLGTIGMNLKTAMMEDTNREAALVTFLVTVSGVSFGGIASAFWGIVFGAICLLVSNIKKK</sequence>
<keyword evidence="1" id="KW-0472">Membrane</keyword>
<feature type="transmembrane region" description="Helical" evidence="1">
    <location>
        <begin position="170"/>
        <end position="189"/>
    </location>
</feature>
<dbReference type="PANTHER" id="PTHR30199:SF0">
    <property type="entry name" value="INNER MEMBRANE PROTEIN YDCO"/>
    <property type="match status" value="1"/>
</dbReference>
<dbReference type="Proteomes" id="UP000604161">
    <property type="component" value="Unassembled WGS sequence"/>
</dbReference>
<organism evidence="2 3">
    <name type="scientific">Marinomonas colpomeniae</name>
    <dbReference type="NCBI Taxonomy" id="2774408"/>
    <lineage>
        <taxon>Bacteria</taxon>
        <taxon>Pseudomonadati</taxon>
        <taxon>Pseudomonadota</taxon>
        <taxon>Gammaproteobacteria</taxon>
        <taxon>Oceanospirillales</taxon>
        <taxon>Oceanospirillaceae</taxon>
        <taxon>Marinomonas</taxon>
    </lineage>
</organism>
<gene>
    <name evidence="2" type="ORF">IF202_12555</name>
</gene>
<feature type="transmembrane region" description="Helical" evidence="1">
    <location>
        <begin position="351"/>
        <end position="384"/>
    </location>
</feature>
<evidence type="ECO:0000313" key="2">
    <source>
        <dbReference type="EMBL" id="MBD5771877.1"/>
    </source>
</evidence>
<feature type="transmembrane region" description="Helical" evidence="1">
    <location>
        <begin position="122"/>
        <end position="140"/>
    </location>
</feature>
<dbReference type="RefSeq" id="WP_191595270.1">
    <property type="nucleotide sequence ID" value="NZ_JACYFC010000004.1"/>
</dbReference>
<name>A0ABR8P4W2_9GAMM</name>
<keyword evidence="1" id="KW-0812">Transmembrane</keyword>
<proteinExistence type="predicted"/>
<feature type="transmembrane region" description="Helical" evidence="1">
    <location>
        <begin position="209"/>
        <end position="228"/>
    </location>
</feature>
<dbReference type="PANTHER" id="PTHR30199">
    <property type="entry name" value="MFS FAMILY TRANSPORTER, PREDICTED SUBSTRATE BENZOATE"/>
    <property type="match status" value="1"/>
</dbReference>
<feature type="transmembrane region" description="Helical" evidence="1">
    <location>
        <begin position="44"/>
        <end position="67"/>
    </location>
</feature>
<evidence type="ECO:0000256" key="1">
    <source>
        <dbReference type="SAM" id="Phobius"/>
    </source>
</evidence>
<dbReference type="EMBL" id="JACYFC010000004">
    <property type="protein sequence ID" value="MBD5771877.1"/>
    <property type="molecule type" value="Genomic_DNA"/>
</dbReference>
<feature type="transmembrane region" description="Helical" evidence="1">
    <location>
        <begin position="249"/>
        <end position="271"/>
    </location>
</feature>
<evidence type="ECO:0000313" key="3">
    <source>
        <dbReference type="Proteomes" id="UP000604161"/>
    </source>
</evidence>
<protein>
    <submittedName>
        <fullName evidence="2">Benzoate/H(+) symporter BenE family transporter</fullName>
    </submittedName>
</protein>
<comment type="caution">
    <text evidence="2">The sequence shown here is derived from an EMBL/GenBank/DDBJ whole genome shotgun (WGS) entry which is preliminary data.</text>
</comment>